<keyword evidence="4" id="KW-0964">Secreted</keyword>
<dbReference type="Pfam" id="PF00246">
    <property type="entry name" value="Peptidase_M14"/>
    <property type="match status" value="1"/>
</dbReference>
<comment type="similarity">
    <text evidence="3 13">Belongs to the peptidase M14 family.</text>
</comment>
<keyword evidence="17" id="KW-1185">Reference proteome</keyword>
<comment type="function">
    <text evidence="12">Involved in the digestion of the blood meal.</text>
</comment>
<dbReference type="PROSITE" id="PS00133">
    <property type="entry name" value="CARBOXYPEPT_ZN_2"/>
    <property type="match status" value="1"/>
</dbReference>
<comment type="subcellular location">
    <subcellularLocation>
        <location evidence="2">Secreted</location>
    </subcellularLocation>
</comment>
<dbReference type="GO" id="GO:0008270">
    <property type="term" value="F:zinc ion binding"/>
    <property type="evidence" value="ECO:0007669"/>
    <property type="project" value="InterPro"/>
</dbReference>
<feature type="domain" description="Peptidase M14" evidence="15">
    <location>
        <begin position="114"/>
        <end position="402"/>
    </location>
</feature>
<dbReference type="FunFam" id="3.40.630.10:FF:000040">
    <property type="entry name" value="zinc carboxypeptidase"/>
    <property type="match status" value="1"/>
</dbReference>
<evidence type="ECO:0000256" key="11">
    <source>
        <dbReference type="ARBA" id="ARBA00023157"/>
    </source>
</evidence>
<evidence type="ECO:0000256" key="8">
    <source>
        <dbReference type="ARBA" id="ARBA00022801"/>
    </source>
</evidence>
<dbReference type="SMART" id="SM00631">
    <property type="entry name" value="Zn_pept"/>
    <property type="match status" value="1"/>
</dbReference>
<dbReference type="Pfam" id="PF02244">
    <property type="entry name" value="Propep_M14"/>
    <property type="match status" value="1"/>
</dbReference>
<feature type="signal peptide" evidence="14">
    <location>
        <begin position="1"/>
        <end position="18"/>
    </location>
</feature>
<keyword evidence="10" id="KW-0482">Metalloprotease</keyword>
<reference evidence="16" key="1">
    <citation type="submission" date="2021-06" db="EMBL/GenBank/DDBJ databases">
        <authorList>
            <person name="Hodson N. C."/>
            <person name="Mongue J. A."/>
            <person name="Jaron S. K."/>
        </authorList>
    </citation>
    <scope>NUCLEOTIDE SEQUENCE</scope>
</reference>
<evidence type="ECO:0000313" key="16">
    <source>
        <dbReference type="EMBL" id="CAG7706733.1"/>
    </source>
</evidence>
<dbReference type="EMBL" id="CAJVCH010029393">
    <property type="protein sequence ID" value="CAG7706733.1"/>
    <property type="molecule type" value="Genomic_DNA"/>
</dbReference>
<dbReference type="Proteomes" id="UP000708208">
    <property type="component" value="Unassembled WGS sequence"/>
</dbReference>
<dbReference type="PROSITE" id="PS52035">
    <property type="entry name" value="PEPTIDASE_M14"/>
    <property type="match status" value="1"/>
</dbReference>
<sequence length="414" mass="46788">MEIVIYVVLASFTLSACSERINYTGYAVKRITPKTESQLAALKQLENIGALFWKEPSARGRPADVLLPPNLQGEMVNILKAMGSTVENLIENIQVLIDNEESAAKRTGQFGWTAYSSFEEINAFLLEQHEKHPNYTRLFSIGKSFEGRDLLVFKISRGSKPKKSIWLDANIHAREWITSAVATFTINELLNGERTGWTRDFDWYILSILNPDGFVYTKTNNRLWRKTRSTGLRCIGADANRNFGFHWMESGSSNNPCSETYGGKSAFSELETQALRDYIPSISKHLVGYISLHSYSQLILLPYGHSNKHIPQYDTYMDLGHRIAQATATRYQTMYTTGNIVDLLYAASGGSMDWVKGTHNINLTLTFELRDTGRYGFLLPPTEIIPTAEEFLDGLEVIVQSLRDGIITPDFKEH</sequence>
<dbReference type="InterPro" id="IPR057246">
    <property type="entry name" value="CARBOXYPEPT_ZN_1"/>
</dbReference>
<proteinExistence type="inferred from homology"/>
<evidence type="ECO:0000256" key="1">
    <source>
        <dbReference type="ARBA" id="ARBA00001947"/>
    </source>
</evidence>
<keyword evidence="11" id="KW-1015">Disulfide bond</keyword>
<evidence type="ECO:0000256" key="7">
    <source>
        <dbReference type="ARBA" id="ARBA00022723"/>
    </source>
</evidence>
<evidence type="ECO:0000256" key="5">
    <source>
        <dbReference type="ARBA" id="ARBA00022645"/>
    </source>
</evidence>
<keyword evidence="8" id="KW-0378">Hydrolase</keyword>
<feature type="chain" id="PRO_5035153179" description="Peptidase M14 domain-containing protein" evidence="14">
    <location>
        <begin position="19"/>
        <end position="414"/>
    </location>
</feature>
<evidence type="ECO:0000256" key="14">
    <source>
        <dbReference type="SAM" id="SignalP"/>
    </source>
</evidence>
<dbReference type="CDD" id="cd03860">
    <property type="entry name" value="M14_CP_A-B_like"/>
    <property type="match status" value="1"/>
</dbReference>
<keyword evidence="14" id="KW-0732">Signal</keyword>
<dbReference type="GO" id="GO:0006508">
    <property type="term" value="P:proteolysis"/>
    <property type="evidence" value="ECO:0007669"/>
    <property type="project" value="UniProtKB-KW"/>
</dbReference>
<dbReference type="PANTHER" id="PTHR11705:SF153">
    <property type="entry name" value="ZINC CARBOXYPEPTIDASE A 1-LIKE PROTEIN"/>
    <property type="match status" value="1"/>
</dbReference>
<dbReference type="InterPro" id="IPR000834">
    <property type="entry name" value="Peptidase_M14"/>
</dbReference>
<accession>A0A8J2NQX0</accession>
<organism evidence="16 17">
    <name type="scientific">Allacma fusca</name>
    <dbReference type="NCBI Taxonomy" id="39272"/>
    <lineage>
        <taxon>Eukaryota</taxon>
        <taxon>Metazoa</taxon>
        <taxon>Ecdysozoa</taxon>
        <taxon>Arthropoda</taxon>
        <taxon>Hexapoda</taxon>
        <taxon>Collembola</taxon>
        <taxon>Symphypleona</taxon>
        <taxon>Sminthuridae</taxon>
        <taxon>Allacma</taxon>
    </lineage>
</organism>
<dbReference type="GO" id="GO:0004181">
    <property type="term" value="F:metallocarboxypeptidase activity"/>
    <property type="evidence" value="ECO:0007669"/>
    <property type="project" value="InterPro"/>
</dbReference>
<comment type="cofactor">
    <cofactor evidence="1">
        <name>Zn(2+)</name>
        <dbReference type="ChEBI" id="CHEBI:29105"/>
    </cofactor>
</comment>
<keyword evidence="7" id="KW-0479">Metal-binding</keyword>
<feature type="active site" description="Proton donor/acceptor" evidence="13">
    <location>
        <position position="368"/>
    </location>
</feature>
<evidence type="ECO:0000256" key="4">
    <source>
        <dbReference type="ARBA" id="ARBA00022525"/>
    </source>
</evidence>
<evidence type="ECO:0000256" key="10">
    <source>
        <dbReference type="ARBA" id="ARBA00023049"/>
    </source>
</evidence>
<evidence type="ECO:0000259" key="15">
    <source>
        <dbReference type="PROSITE" id="PS52035"/>
    </source>
</evidence>
<dbReference type="AlphaFoldDB" id="A0A8J2NQX0"/>
<evidence type="ECO:0000256" key="3">
    <source>
        <dbReference type="ARBA" id="ARBA00005988"/>
    </source>
</evidence>
<dbReference type="OrthoDB" id="3626597at2759"/>
<keyword evidence="5" id="KW-0121">Carboxypeptidase</keyword>
<dbReference type="PROSITE" id="PS00132">
    <property type="entry name" value="CARBOXYPEPT_ZN_1"/>
    <property type="match status" value="1"/>
</dbReference>
<dbReference type="PANTHER" id="PTHR11705">
    <property type="entry name" value="PROTEASE FAMILY M14 CARBOXYPEPTIDASE A,B"/>
    <property type="match status" value="1"/>
</dbReference>
<evidence type="ECO:0000256" key="12">
    <source>
        <dbReference type="ARBA" id="ARBA00057299"/>
    </source>
</evidence>
<comment type="caution">
    <text evidence="16">The sequence shown here is derived from an EMBL/GenBank/DDBJ whole genome shotgun (WGS) entry which is preliminary data.</text>
</comment>
<keyword evidence="6" id="KW-0645">Protease</keyword>
<dbReference type="InterPro" id="IPR003146">
    <property type="entry name" value="M14A_act_pep"/>
</dbReference>
<evidence type="ECO:0000256" key="2">
    <source>
        <dbReference type="ARBA" id="ARBA00004613"/>
    </source>
</evidence>
<evidence type="ECO:0000313" key="17">
    <source>
        <dbReference type="Proteomes" id="UP000708208"/>
    </source>
</evidence>
<gene>
    <name evidence="16" type="ORF">AFUS01_LOCUS4691</name>
</gene>
<protein>
    <recommendedName>
        <fullName evidence="15">Peptidase M14 domain-containing protein</fullName>
    </recommendedName>
</protein>
<dbReference type="InterPro" id="IPR057247">
    <property type="entry name" value="CARBOXYPEPT_ZN_2"/>
</dbReference>
<evidence type="ECO:0000256" key="13">
    <source>
        <dbReference type="PROSITE-ProRule" id="PRU01379"/>
    </source>
</evidence>
<name>A0A8J2NQX0_9HEXA</name>
<evidence type="ECO:0000256" key="6">
    <source>
        <dbReference type="ARBA" id="ARBA00022670"/>
    </source>
</evidence>
<evidence type="ECO:0000256" key="9">
    <source>
        <dbReference type="ARBA" id="ARBA00022833"/>
    </source>
</evidence>
<keyword evidence="9" id="KW-0862">Zinc</keyword>
<dbReference type="GO" id="GO:0005615">
    <property type="term" value="C:extracellular space"/>
    <property type="evidence" value="ECO:0007669"/>
    <property type="project" value="TreeGrafter"/>
</dbReference>